<keyword evidence="12 16" id="KW-1133">Transmembrane helix</keyword>
<evidence type="ECO:0000313" key="20">
    <source>
        <dbReference type="EMBL" id="GHB31463.1"/>
    </source>
</evidence>
<sequence length="781" mass="89201">MNDNYTDLKDKSSIDFRAIFPKILRIWPLILLSVFLFAAAGYLIVKFTTPVYKVSGLFFVKERSSGFSIFEGPSMLNNSNLGLQNEIIIIKSKPITRKTLNELDFNVEYYEKGSYTYNELYANSPLLVEIDWKSPQIINTLVKVEWSDDSQFKLSFNERKNYKYLPNGSTVPLTLIPEPTLHPFNEWIETSNYRIKVTKTTIDESGSIYIKVRDTESLVWEYSGKLQVNRLDRNASILNLSMDVQNYQKGTTFLNHLMEKYMDLELEEKNEVSSNTIDFIDSQVSGVADSLKLFESQLQAFRSTNKIYDLQSESTIVYEQLLDYETRLQQEQFKRQYYSKLKDYLVRENYRELVVPSGLGIDDPILNGLITSLITLQNKKSELLATNTEQSPVVREIERKVKELNSSIRESLINVDQSSKFVIENLTERKAAIESSFRNLPETEQNLIRFKRQFDLTENIYNFLMQKRAESAISKASNKADNKIIEPASFVQQIKPQLRRTIILFSLVGFMLPVGLVILIQIFKTKIEELEYLEQHLKIPVLTSIMKNQKPNNLVVFEQSKSGIAEGFRTLRANIRFLHPADEKVVIMVTSSVSGEGKTFCSINLASVYALTGKKTILVGCDMRKPRIFDDFKLENSQGLSTYLSGQVSEWDSMVNPSGYENLDILLSGPIPPNPAELLYSANFGKLIEELKGVYDVVILDTPPVGLVSETLGLISFVDLSLFVFRQNYSERGFIDALNSLKAKNSINNLYAIYNGVDGRRSGYGYGNSYGYGYYDDSSTK</sequence>
<dbReference type="Gene3D" id="3.40.50.300">
    <property type="entry name" value="P-loop containing nucleotide triphosphate hydrolases"/>
    <property type="match status" value="1"/>
</dbReference>
<dbReference type="AlphaFoldDB" id="A0A8J3CX09"/>
<dbReference type="GO" id="GO:0004715">
    <property type="term" value="F:non-membrane spanning protein tyrosine kinase activity"/>
    <property type="evidence" value="ECO:0007669"/>
    <property type="project" value="UniProtKB-EC"/>
</dbReference>
<keyword evidence="11" id="KW-0067">ATP-binding</keyword>
<evidence type="ECO:0000256" key="7">
    <source>
        <dbReference type="ARBA" id="ARBA00022679"/>
    </source>
</evidence>
<comment type="similarity">
    <text evidence="3">Belongs to the etk/wzc family.</text>
</comment>
<protein>
    <recommendedName>
        <fullName evidence="4">non-specific protein-tyrosine kinase</fullName>
        <ecNumber evidence="4">2.7.10.2</ecNumber>
    </recommendedName>
</protein>
<dbReference type="Proteomes" id="UP000642809">
    <property type="component" value="Unassembled WGS sequence"/>
</dbReference>
<reference evidence="20" key="1">
    <citation type="journal article" date="2014" name="Int. J. Syst. Evol. Microbiol.">
        <title>Complete genome sequence of Corynebacterium casei LMG S-19264T (=DSM 44701T), isolated from a smear-ripened cheese.</title>
        <authorList>
            <consortium name="US DOE Joint Genome Institute (JGI-PGF)"/>
            <person name="Walter F."/>
            <person name="Albersmeier A."/>
            <person name="Kalinowski J."/>
            <person name="Ruckert C."/>
        </authorList>
    </citation>
    <scope>NUCLEOTIDE SEQUENCE</scope>
    <source>
        <strain evidence="20">KCTC 23224</strain>
    </source>
</reference>
<evidence type="ECO:0000313" key="21">
    <source>
        <dbReference type="Proteomes" id="UP000642809"/>
    </source>
</evidence>
<keyword evidence="14" id="KW-0829">Tyrosine-protein kinase</keyword>
<evidence type="ECO:0000256" key="14">
    <source>
        <dbReference type="ARBA" id="ARBA00023137"/>
    </source>
</evidence>
<dbReference type="Pfam" id="PF13807">
    <property type="entry name" value="GNVR"/>
    <property type="match status" value="1"/>
</dbReference>
<comment type="subcellular location">
    <subcellularLocation>
        <location evidence="1">Cell inner membrane</location>
        <topology evidence="1">Multi-pass membrane protein</topology>
    </subcellularLocation>
</comment>
<evidence type="ECO:0000256" key="2">
    <source>
        <dbReference type="ARBA" id="ARBA00007316"/>
    </source>
</evidence>
<dbReference type="GO" id="GO:0005886">
    <property type="term" value="C:plasma membrane"/>
    <property type="evidence" value="ECO:0007669"/>
    <property type="project" value="UniProtKB-SubCell"/>
</dbReference>
<evidence type="ECO:0000259" key="19">
    <source>
        <dbReference type="Pfam" id="PF13807"/>
    </source>
</evidence>
<reference evidence="20" key="2">
    <citation type="submission" date="2020-09" db="EMBL/GenBank/DDBJ databases">
        <authorList>
            <person name="Sun Q."/>
            <person name="Kim S."/>
        </authorList>
    </citation>
    <scope>NUCLEOTIDE SEQUENCE</scope>
    <source>
        <strain evidence="20">KCTC 23224</strain>
    </source>
</reference>
<comment type="similarity">
    <text evidence="2">Belongs to the CpsD/CapB family.</text>
</comment>
<keyword evidence="20" id="KW-0813">Transport</keyword>
<dbReference type="GO" id="GO:0042802">
    <property type="term" value="F:identical protein binding"/>
    <property type="evidence" value="ECO:0007669"/>
    <property type="project" value="UniProtKB-ARBA"/>
</dbReference>
<evidence type="ECO:0000256" key="9">
    <source>
        <dbReference type="ARBA" id="ARBA00022741"/>
    </source>
</evidence>
<evidence type="ECO:0000259" key="17">
    <source>
        <dbReference type="Pfam" id="PF02706"/>
    </source>
</evidence>
<evidence type="ECO:0000256" key="6">
    <source>
        <dbReference type="ARBA" id="ARBA00022519"/>
    </source>
</evidence>
<evidence type="ECO:0000256" key="12">
    <source>
        <dbReference type="ARBA" id="ARBA00022989"/>
    </source>
</evidence>
<comment type="catalytic activity">
    <reaction evidence="15">
        <text>L-tyrosyl-[protein] + ATP = O-phospho-L-tyrosyl-[protein] + ADP + H(+)</text>
        <dbReference type="Rhea" id="RHEA:10596"/>
        <dbReference type="Rhea" id="RHEA-COMP:10136"/>
        <dbReference type="Rhea" id="RHEA-COMP:20101"/>
        <dbReference type="ChEBI" id="CHEBI:15378"/>
        <dbReference type="ChEBI" id="CHEBI:30616"/>
        <dbReference type="ChEBI" id="CHEBI:46858"/>
        <dbReference type="ChEBI" id="CHEBI:61978"/>
        <dbReference type="ChEBI" id="CHEBI:456216"/>
        <dbReference type="EC" id="2.7.10.2"/>
    </reaction>
</comment>
<dbReference type="PANTHER" id="PTHR32309">
    <property type="entry name" value="TYROSINE-PROTEIN KINASE"/>
    <property type="match status" value="1"/>
</dbReference>
<keyword evidence="10" id="KW-0418">Kinase</keyword>
<organism evidence="20 21">
    <name type="scientific">Mongoliitalea lutea</name>
    <dbReference type="NCBI Taxonomy" id="849756"/>
    <lineage>
        <taxon>Bacteria</taxon>
        <taxon>Pseudomonadati</taxon>
        <taxon>Bacteroidota</taxon>
        <taxon>Cytophagia</taxon>
        <taxon>Cytophagales</taxon>
        <taxon>Cyclobacteriaceae</taxon>
        <taxon>Mongoliitalea</taxon>
    </lineage>
</organism>
<dbReference type="InterPro" id="IPR050445">
    <property type="entry name" value="Bact_polysacc_biosynth/exp"/>
</dbReference>
<dbReference type="Pfam" id="PF02706">
    <property type="entry name" value="Wzz"/>
    <property type="match status" value="1"/>
</dbReference>
<evidence type="ECO:0000256" key="11">
    <source>
        <dbReference type="ARBA" id="ARBA00022840"/>
    </source>
</evidence>
<dbReference type="EMBL" id="BMYF01000005">
    <property type="protein sequence ID" value="GHB31463.1"/>
    <property type="molecule type" value="Genomic_DNA"/>
</dbReference>
<dbReference type="FunFam" id="3.40.50.300:FF:000527">
    <property type="entry name" value="Tyrosine-protein kinase etk"/>
    <property type="match status" value="1"/>
</dbReference>
<evidence type="ECO:0000256" key="16">
    <source>
        <dbReference type="SAM" id="Phobius"/>
    </source>
</evidence>
<evidence type="ECO:0000256" key="10">
    <source>
        <dbReference type="ARBA" id="ARBA00022777"/>
    </source>
</evidence>
<comment type="caution">
    <text evidence="20">The sequence shown here is derived from an EMBL/GenBank/DDBJ whole genome shotgun (WGS) entry which is preliminary data.</text>
</comment>
<feature type="domain" description="Tyrosine-protein kinase G-rich" evidence="19">
    <location>
        <begin position="442"/>
        <end position="519"/>
    </location>
</feature>
<feature type="transmembrane region" description="Helical" evidence="16">
    <location>
        <begin position="502"/>
        <end position="523"/>
    </location>
</feature>
<dbReference type="Pfam" id="PF13614">
    <property type="entry name" value="AAA_31"/>
    <property type="match status" value="1"/>
</dbReference>
<dbReference type="EC" id="2.7.10.2" evidence="4"/>
<name>A0A8J3CX09_9BACT</name>
<dbReference type="InterPro" id="IPR005702">
    <property type="entry name" value="Wzc-like_C"/>
</dbReference>
<keyword evidence="7" id="KW-0808">Transferase</keyword>
<dbReference type="PANTHER" id="PTHR32309:SF13">
    <property type="entry name" value="FERRIC ENTEROBACTIN TRANSPORT PROTEIN FEPE"/>
    <property type="match status" value="1"/>
</dbReference>
<dbReference type="NCBIfam" id="TIGR01007">
    <property type="entry name" value="eps_fam"/>
    <property type="match status" value="1"/>
</dbReference>
<evidence type="ECO:0000256" key="5">
    <source>
        <dbReference type="ARBA" id="ARBA00022475"/>
    </source>
</evidence>
<keyword evidence="20" id="KW-0762">Sugar transport</keyword>
<evidence type="ECO:0000256" key="3">
    <source>
        <dbReference type="ARBA" id="ARBA00008883"/>
    </source>
</evidence>
<keyword evidence="6" id="KW-0997">Cell inner membrane</keyword>
<dbReference type="GO" id="GO:0005524">
    <property type="term" value="F:ATP binding"/>
    <property type="evidence" value="ECO:0007669"/>
    <property type="project" value="UniProtKB-KW"/>
</dbReference>
<feature type="domain" description="AAA" evidence="18">
    <location>
        <begin position="586"/>
        <end position="733"/>
    </location>
</feature>
<evidence type="ECO:0000256" key="13">
    <source>
        <dbReference type="ARBA" id="ARBA00023136"/>
    </source>
</evidence>
<feature type="domain" description="Polysaccharide chain length determinant N-terminal" evidence="17">
    <location>
        <begin position="13"/>
        <end position="103"/>
    </location>
</feature>
<keyword evidence="21" id="KW-1185">Reference proteome</keyword>
<keyword evidence="8 16" id="KW-0812">Transmembrane</keyword>
<gene>
    <name evidence="20" type="primary">wzc</name>
    <name evidence="20" type="ORF">GCM10008106_10300</name>
</gene>
<evidence type="ECO:0000259" key="18">
    <source>
        <dbReference type="Pfam" id="PF13614"/>
    </source>
</evidence>
<dbReference type="InterPro" id="IPR003856">
    <property type="entry name" value="LPS_length_determ_N"/>
</dbReference>
<dbReference type="InterPro" id="IPR032807">
    <property type="entry name" value="GNVR"/>
</dbReference>
<evidence type="ECO:0000256" key="1">
    <source>
        <dbReference type="ARBA" id="ARBA00004429"/>
    </source>
</evidence>
<dbReference type="InterPro" id="IPR027417">
    <property type="entry name" value="P-loop_NTPase"/>
</dbReference>
<evidence type="ECO:0000256" key="8">
    <source>
        <dbReference type="ARBA" id="ARBA00022692"/>
    </source>
</evidence>
<keyword evidence="13 16" id="KW-0472">Membrane</keyword>
<dbReference type="InterPro" id="IPR025669">
    <property type="entry name" value="AAA_dom"/>
</dbReference>
<feature type="transmembrane region" description="Helical" evidence="16">
    <location>
        <begin position="26"/>
        <end position="45"/>
    </location>
</feature>
<proteinExistence type="inferred from homology"/>
<evidence type="ECO:0000256" key="15">
    <source>
        <dbReference type="ARBA" id="ARBA00051245"/>
    </source>
</evidence>
<dbReference type="RefSeq" id="WP_189579407.1">
    <property type="nucleotide sequence ID" value="NZ_BMYF01000005.1"/>
</dbReference>
<keyword evidence="5" id="KW-1003">Cell membrane</keyword>
<accession>A0A8J3CX09</accession>
<evidence type="ECO:0000256" key="4">
    <source>
        <dbReference type="ARBA" id="ARBA00011903"/>
    </source>
</evidence>
<dbReference type="SUPFAM" id="SSF52540">
    <property type="entry name" value="P-loop containing nucleoside triphosphate hydrolases"/>
    <property type="match status" value="1"/>
</dbReference>
<dbReference type="CDD" id="cd05387">
    <property type="entry name" value="BY-kinase"/>
    <property type="match status" value="1"/>
</dbReference>
<keyword evidence="9" id="KW-0547">Nucleotide-binding</keyword>